<feature type="domain" description="Transposase IS200-like" evidence="1">
    <location>
        <begin position="16"/>
        <end position="123"/>
    </location>
</feature>
<keyword evidence="3" id="KW-1185">Reference proteome</keyword>
<organism evidence="2 3">
    <name type="scientific">Vreelandella subglaciescola</name>
    <dbReference type="NCBI Taxonomy" id="29571"/>
    <lineage>
        <taxon>Bacteria</taxon>
        <taxon>Pseudomonadati</taxon>
        <taxon>Pseudomonadota</taxon>
        <taxon>Gammaproteobacteria</taxon>
        <taxon>Oceanospirillales</taxon>
        <taxon>Halomonadaceae</taxon>
        <taxon>Vreelandella</taxon>
    </lineage>
</organism>
<dbReference type="NCBIfam" id="NF047646">
    <property type="entry name" value="REP_Tyr_transpos"/>
    <property type="match status" value="1"/>
</dbReference>
<dbReference type="STRING" id="29571.SAMN05878437_0876"/>
<dbReference type="Proteomes" id="UP000190911">
    <property type="component" value="Chromosome I"/>
</dbReference>
<dbReference type="AlphaFoldDB" id="A0A1M7FGG4"/>
<dbReference type="GO" id="GO:0004803">
    <property type="term" value="F:transposase activity"/>
    <property type="evidence" value="ECO:0007669"/>
    <property type="project" value="InterPro"/>
</dbReference>
<dbReference type="SUPFAM" id="SSF143422">
    <property type="entry name" value="Transposase IS200-like"/>
    <property type="match status" value="1"/>
</dbReference>
<dbReference type="InterPro" id="IPR036515">
    <property type="entry name" value="Transposase_17_sf"/>
</dbReference>
<dbReference type="Gene3D" id="3.30.70.1290">
    <property type="entry name" value="Transposase IS200-like"/>
    <property type="match status" value="1"/>
</dbReference>
<dbReference type="InterPro" id="IPR052715">
    <property type="entry name" value="RAYT_transposase"/>
</dbReference>
<evidence type="ECO:0000313" key="3">
    <source>
        <dbReference type="Proteomes" id="UP000190911"/>
    </source>
</evidence>
<dbReference type="GO" id="GO:0043565">
    <property type="term" value="F:sequence-specific DNA binding"/>
    <property type="evidence" value="ECO:0007669"/>
    <property type="project" value="TreeGrafter"/>
</dbReference>
<dbReference type="InterPro" id="IPR002686">
    <property type="entry name" value="Transposase_17"/>
</dbReference>
<evidence type="ECO:0000313" key="2">
    <source>
        <dbReference type="EMBL" id="SHM03161.1"/>
    </source>
</evidence>
<dbReference type="PANTHER" id="PTHR36966:SF1">
    <property type="entry name" value="REP-ASSOCIATED TYROSINE TRANSPOSASE"/>
    <property type="match status" value="1"/>
</dbReference>
<dbReference type="OrthoDB" id="9794403at2"/>
<gene>
    <name evidence="2" type="ORF">SAMN05878437_0876</name>
</gene>
<dbReference type="FunCoup" id="A0A1M7FGG4">
    <property type="interactions" value="77"/>
</dbReference>
<dbReference type="InParanoid" id="A0A1M7FGG4"/>
<name>A0A1M7FGG4_9GAMM</name>
<evidence type="ECO:0000259" key="1">
    <source>
        <dbReference type="SMART" id="SM01321"/>
    </source>
</evidence>
<dbReference type="PANTHER" id="PTHR36966">
    <property type="entry name" value="REP-ASSOCIATED TYROSINE TRANSPOSASE"/>
    <property type="match status" value="1"/>
</dbReference>
<dbReference type="SMART" id="SM01321">
    <property type="entry name" value="Y1_Tnp"/>
    <property type="match status" value="1"/>
</dbReference>
<dbReference type="RefSeq" id="WP_079551601.1">
    <property type="nucleotide sequence ID" value="NZ_LT670847.1"/>
</dbReference>
<dbReference type="GO" id="GO:0006313">
    <property type="term" value="P:DNA transposition"/>
    <property type="evidence" value="ECO:0007669"/>
    <property type="project" value="InterPro"/>
</dbReference>
<protein>
    <submittedName>
        <fullName evidence="2">REP element-mobilizing transposase RayT</fullName>
    </submittedName>
</protein>
<sequence>MTAPGQVSLRKGRHSLAGHYYHVTMVTRHRAAIFLDYRYARAACRAFREEAVCRHGATQSFVVMPDHVHWLLKLDGDLSQAVRLYKAKVSIAIGQSVWDDGFHDHALRAEEDIRKVARYIVANPIRAGLVDNIGQYPYWDAVWL</sequence>
<reference evidence="2 3" key="1">
    <citation type="submission" date="2016-11" db="EMBL/GenBank/DDBJ databases">
        <authorList>
            <person name="Jaros S."/>
            <person name="Januszkiewicz K."/>
            <person name="Wedrychowicz H."/>
        </authorList>
    </citation>
    <scope>NUCLEOTIDE SEQUENCE [LARGE SCALE GENOMIC DNA]</scope>
    <source>
        <strain evidence="2 3">ACAM 12</strain>
    </source>
</reference>
<accession>A0A1M7FGG4</accession>
<dbReference type="Pfam" id="PF01797">
    <property type="entry name" value="Y1_Tnp"/>
    <property type="match status" value="1"/>
</dbReference>
<dbReference type="EMBL" id="LT670847">
    <property type="protein sequence ID" value="SHM03161.1"/>
    <property type="molecule type" value="Genomic_DNA"/>
</dbReference>
<proteinExistence type="predicted"/>